<dbReference type="Gene3D" id="2.40.30.10">
    <property type="entry name" value="Translation factors"/>
    <property type="match status" value="1"/>
</dbReference>
<dbReference type="GO" id="GO:0005525">
    <property type="term" value="F:GTP binding"/>
    <property type="evidence" value="ECO:0007669"/>
    <property type="project" value="UniProtKB-KW"/>
</dbReference>
<dbReference type="InterPro" id="IPR036388">
    <property type="entry name" value="WH-like_DNA-bd_sf"/>
</dbReference>
<dbReference type="InterPro" id="IPR009001">
    <property type="entry name" value="Transl_elong_EF1A/Init_IF2_C"/>
</dbReference>
<evidence type="ECO:0000256" key="8">
    <source>
        <dbReference type="ARBA" id="ARBA00031615"/>
    </source>
</evidence>
<dbReference type="GO" id="GO:0003924">
    <property type="term" value="F:GTPase activity"/>
    <property type="evidence" value="ECO:0007669"/>
    <property type="project" value="InterPro"/>
</dbReference>
<dbReference type="GO" id="GO:0005829">
    <property type="term" value="C:cytosol"/>
    <property type="evidence" value="ECO:0007669"/>
    <property type="project" value="TreeGrafter"/>
</dbReference>
<accession>A0A172RWU3</accession>
<evidence type="ECO:0000256" key="2">
    <source>
        <dbReference type="ARBA" id="ARBA00015953"/>
    </source>
</evidence>
<dbReference type="RefSeq" id="WP_066660971.1">
    <property type="nucleotide sequence ID" value="NZ_CP011402.1"/>
</dbReference>
<dbReference type="PROSITE" id="PS00301">
    <property type="entry name" value="G_TR_1"/>
    <property type="match status" value="1"/>
</dbReference>
<name>A0A172RWU3_9ACTN</name>
<dbReference type="Pfam" id="PF03144">
    <property type="entry name" value="GTP_EFTU_D2"/>
    <property type="match status" value="1"/>
</dbReference>
<keyword evidence="11" id="KW-1185">Reference proteome</keyword>
<dbReference type="GO" id="GO:0003746">
    <property type="term" value="F:translation elongation factor activity"/>
    <property type="evidence" value="ECO:0007669"/>
    <property type="project" value="UniProtKB-KW"/>
</dbReference>
<gene>
    <name evidence="10" type="ORF">SAMN02910314_00828</name>
</gene>
<dbReference type="InterPro" id="IPR005225">
    <property type="entry name" value="Small_GTP-bd"/>
</dbReference>
<dbReference type="SUPFAM" id="SSF50447">
    <property type="entry name" value="Translation proteins"/>
    <property type="match status" value="1"/>
</dbReference>
<reference evidence="11" key="1">
    <citation type="submission" date="2016-10" db="EMBL/GenBank/DDBJ databases">
        <authorList>
            <person name="Varghese N."/>
        </authorList>
    </citation>
    <scope>NUCLEOTIDE SEQUENCE [LARGE SCALE GENOMIC DNA]</scope>
    <source>
        <strain evidence="11">DSM 21843</strain>
    </source>
</reference>
<evidence type="ECO:0000256" key="1">
    <source>
        <dbReference type="ARBA" id="ARBA00004496"/>
    </source>
</evidence>
<dbReference type="AlphaFoldDB" id="A0A172RWU3"/>
<evidence type="ECO:0000256" key="7">
    <source>
        <dbReference type="ARBA" id="ARBA00025526"/>
    </source>
</evidence>
<dbReference type="InterPro" id="IPR057335">
    <property type="entry name" value="Beta-barrel_SelB"/>
</dbReference>
<dbReference type="Pfam" id="PF25461">
    <property type="entry name" value="Beta-barrel_SelB"/>
    <property type="match status" value="1"/>
</dbReference>
<dbReference type="InterPro" id="IPR050055">
    <property type="entry name" value="EF-Tu_GTPase"/>
</dbReference>
<keyword evidence="6" id="KW-0342">GTP-binding</keyword>
<dbReference type="EMBL" id="FOEC01000003">
    <property type="protein sequence ID" value="SEO65822.1"/>
    <property type="molecule type" value="Genomic_DNA"/>
</dbReference>
<dbReference type="InterPro" id="IPR004161">
    <property type="entry name" value="EFTu-like_2"/>
</dbReference>
<evidence type="ECO:0000256" key="3">
    <source>
        <dbReference type="ARBA" id="ARBA00022490"/>
    </source>
</evidence>
<dbReference type="GO" id="GO:0003723">
    <property type="term" value="F:RNA binding"/>
    <property type="evidence" value="ECO:0007669"/>
    <property type="project" value="InterPro"/>
</dbReference>
<dbReference type="GO" id="GO:0001514">
    <property type="term" value="P:selenocysteine incorporation"/>
    <property type="evidence" value="ECO:0007669"/>
    <property type="project" value="InterPro"/>
</dbReference>
<dbReference type="CDD" id="cd15491">
    <property type="entry name" value="selB_III"/>
    <property type="match status" value="1"/>
</dbReference>
<dbReference type="Gene3D" id="3.40.50.300">
    <property type="entry name" value="P-loop containing nucleotide triphosphate hydrolases"/>
    <property type="match status" value="1"/>
</dbReference>
<dbReference type="NCBIfam" id="TIGR00475">
    <property type="entry name" value="selB"/>
    <property type="match status" value="1"/>
</dbReference>
<keyword evidence="10" id="KW-0251">Elongation factor</keyword>
<dbReference type="Proteomes" id="UP000182975">
    <property type="component" value="Unassembled WGS sequence"/>
</dbReference>
<dbReference type="PROSITE" id="PS51722">
    <property type="entry name" value="G_TR_2"/>
    <property type="match status" value="1"/>
</dbReference>
<dbReference type="Gene3D" id="1.10.10.10">
    <property type="entry name" value="Winged helix-like DNA-binding domain superfamily/Winged helix DNA-binding domain"/>
    <property type="match status" value="1"/>
</dbReference>
<keyword evidence="3" id="KW-0963">Cytoplasm</keyword>
<dbReference type="CDD" id="cd03696">
    <property type="entry name" value="SelB_II"/>
    <property type="match status" value="1"/>
</dbReference>
<dbReference type="InterPro" id="IPR036390">
    <property type="entry name" value="WH_DNA-bd_sf"/>
</dbReference>
<dbReference type="OrthoDB" id="9803139at2"/>
<dbReference type="InterPro" id="IPR015191">
    <property type="entry name" value="SelB_WHD4"/>
</dbReference>
<dbReference type="NCBIfam" id="TIGR00231">
    <property type="entry name" value="small_GTP"/>
    <property type="match status" value="1"/>
</dbReference>
<protein>
    <recommendedName>
        <fullName evidence="2">Selenocysteine-specific elongation factor</fullName>
    </recommendedName>
    <alternativeName>
        <fullName evidence="8">SelB translation factor</fullName>
    </alternativeName>
</protein>
<evidence type="ECO:0000256" key="6">
    <source>
        <dbReference type="ARBA" id="ARBA00023134"/>
    </source>
</evidence>
<evidence type="ECO:0000256" key="4">
    <source>
        <dbReference type="ARBA" id="ARBA00022741"/>
    </source>
</evidence>
<dbReference type="STRING" id="79604.AAY81_02450"/>
<dbReference type="KEGG" id="ddt:AAY81_02450"/>
<dbReference type="Pfam" id="PF09106">
    <property type="entry name" value="WHD_2nd_SelB"/>
    <property type="match status" value="1"/>
</dbReference>
<evidence type="ECO:0000313" key="10">
    <source>
        <dbReference type="EMBL" id="SEO65822.1"/>
    </source>
</evidence>
<dbReference type="Gene3D" id="1.10.10.2770">
    <property type="match status" value="1"/>
</dbReference>
<dbReference type="PANTHER" id="PTHR43721:SF22">
    <property type="entry name" value="ELONGATION FACTOR TU, MITOCHONDRIAL"/>
    <property type="match status" value="1"/>
</dbReference>
<evidence type="ECO:0000259" key="9">
    <source>
        <dbReference type="PROSITE" id="PS51722"/>
    </source>
</evidence>
<keyword evidence="5" id="KW-0648">Protein biosynthesis</keyword>
<dbReference type="CDD" id="cd04171">
    <property type="entry name" value="SelB"/>
    <property type="match status" value="1"/>
</dbReference>
<dbReference type="InterPro" id="IPR009000">
    <property type="entry name" value="Transl_B-barrel_sf"/>
</dbReference>
<evidence type="ECO:0000256" key="5">
    <source>
        <dbReference type="ARBA" id="ARBA00022917"/>
    </source>
</evidence>
<organism evidence="10 11">
    <name type="scientific">Denitrobacterium detoxificans</name>
    <dbReference type="NCBI Taxonomy" id="79604"/>
    <lineage>
        <taxon>Bacteria</taxon>
        <taxon>Bacillati</taxon>
        <taxon>Actinomycetota</taxon>
        <taxon>Coriobacteriia</taxon>
        <taxon>Eggerthellales</taxon>
        <taxon>Eggerthellaceae</taxon>
        <taxon>Denitrobacterium</taxon>
    </lineage>
</organism>
<dbReference type="Pfam" id="PF09107">
    <property type="entry name" value="WHD_3rd_SelB"/>
    <property type="match status" value="1"/>
</dbReference>
<evidence type="ECO:0000313" key="11">
    <source>
        <dbReference type="Proteomes" id="UP000182975"/>
    </source>
</evidence>
<dbReference type="PRINTS" id="PR00315">
    <property type="entry name" value="ELONGATNFCT"/>
</dbReference>
<feature type="domain" description="Tr-type G" evidence="9">
    <location>
        <begin position="4"/>
        <end position="177"/>
    </location>
</feature>
<comment type="subcellular location">
    <subcellularLocation>
        <location evidence="1">Cytoplasm</location>
    </subcellularLocation>
</comment>
<dbReference type="SUPFAM" id="SSF46785">
    <property type="entry name" value="Winged helix' DNA-binding domain"/>
    <property type="match status" value="2"/>
</dbReference>
<dbReference type="InterPro" id="IPR004535">
    <property type="entry name" value="Transl_elong_SelB"/>
</dbReference>
<proteinExistence type="predicted"/>
<dbReference type="InterPro" id="IPR000795">
    <property type="entry name" value="T_Tr_GTP-bd_dom"/>
</dbReference>
<dbReference type="PANTHER" id="PTHR43721">
    <property type="entry name" value="ELONGATION FACTOR TU-RELATED"/>
    <property type="match status" value="1"/>
</dbReference>
<dbReference type="PATRIC" id="fig|79604.3.peg.497"/>
<dbReference type="Pfam" id="PF00009">
    <property type="entry name" value="GTP_EFTU"/>
    <property type="match status" value="1"/>
</dbReference>
<dbReference type="SUPFAM" id="SSF52540">
    <property type="entry name" value="P-loop containing nucleoside triphosphate hydrolases"/>
    <property type="match status" value="1"/>
</dbReference>
<comment type="function">
    <text evidence="7">Translation factor necessary for the incorporation of selenocysteine into proteins. It probably replaces EF-Tu for the insertion of selenocysteine directed by the UGA codon. SelB binds GTP and GDP.</text>
</comment>
<keyword evidence="4" id="KW-0547">Nucleotide-binding</keyword>
<dbReference type="InterPro" id="IPR031157">
    <property type="entry name" value="G_TR_CS"/>
</dbReference>
<dbReference type="InterPro" id="IPR015190">
    <property type="entry name" value="Elong_fac_SelB-wing-hlx_typ-2"/>
</dbReference>
<dbReference type="SUPFAM" id="SSF50465">
    <property type="entry name" value="EF-Tu/eEF-1alpha/eIF2-gamma C-terminal domain"/>
    <property type="match status" value="1"/>
</dbReference>
<sequence>MANAPHLVLGTAGHIDHGKSSLTLALTGTDPDRLREEKKRGITIELGFAQLELPDGRTMGVVDVPGHERFVRQMIAGATGIDVALLVIAADDGIMPQTIEHVAVLETLGVPACVVALSKADLVDDDWIAFMSDEIRSFLQNTPYAQAEIIPVSSVEGTGVEEVRAAIQRACSGVEPARQHRALRLPVDRVFTIKGAGTVITGTLWSGEARVGGSVEVLPSGKTSRIRSVQMHDTPVEAACAGNRVALNLPDLSTSQIAPGDFLAEPGTLATSDRFDAFFTYLDTAKTGKPLETGARMHVAHGTREVLGRVLFCDGKKALASGESTYAQIRLEEPLPVASSDRFIVRTYSPVQVAGGGRILMAHPRRRTNLTDVDRAMLDALRDGDIATAVQAAVEREEFPASAASLARGLGLPAEAVSECLKATAAARKLVTLQAEGDTLYTTRRVVQKHVSAIERALLAFHAKNPQAIGIASEDLRRQSAPRCSASCFSALVREAEAAGKATHSGGHIGHPSAQGAAAAAIDDAATALLAVLDAEFATPPLRTDLFTQAGVDPRMGDKALNQLKRDGKVTKLDADLFFSETAIQKCAQAVRTYLEEHGEASVADLKDALGTTRKYAVPLLELLDARGITKREGNMRTLG</sequence>
<dbReference type="InterPro" id="IPR027417">
    <property type="entry name" value="P-loop_NTPase"/>
</dbReference>